<dbReference type="GO" id="GO:0005524">
    <property type="term" value="F:ATP binding"/>
    <property type="evidence" value="ECO:0007669"/>
    <property type="project" value="UniProtKB-KW"/>
</dbReference>
<evidence type="ECO:0000256" key="14">
    <source>
        <dbReference type="ARBA" id="ARBA00023157"/>
    </source>
</evidence>
<keyword evidence="9" id="KW-0418">Kinase</keyword>
<keyword evidence="23" id="KW-1185">Reference proteome</keyword>
<reference evidence="21" key="2">
    <citation type="submission" date="2010-05" db="EMBL/GenBank/DDBJ databases">
        <authorList>
            <person name="Almeida L.G."/>
            <person name="Nicolas M.F."/>
            <person name="Souza R.C."/>
            <person name="Vasconcelos A.T.R."/>
        </authorList>
    </citation>
    <scope>NUCLEOTIDE SEQUENCE</scope>
</reference>
<keyword evidence="14" id="KW-1015">Disulfide bond</keyword>
<proteinExistence type="predicted"/>
<keyword evidence="7" id="KW-0677">Repeat</keyword>
<keyword evidence="10" id="KW-0067">ATP-binding</keyword>
<dbReference type="VEuPathDB" id="VectorBase:ADAC003532"/>
<dbReference type="SMART" id="SM00409">
    <property type="entry name" value="IG"/>
    <property type="match status" value="2"/>
</dbReference>
<dbReference type="eggNOG" id="ENOG502SSW7">
    <property type="taxonomic scope" value="Eukaryota"/>
</dbReference>
<keyword evidence="11 18" id="KW-1133">Transmembrane helix</keyword>
<evidence type="ECO:0000256" key="9">
    <source>
        <dbReference type="ARBA" id="ARBA00022777"/>
    </source>
</evidence>
<keyword evidence="5 18" id="KW-0812">Transmembrane</keyword>
<dbReference type="Gene3D" id="2.60.40.10">
    <property type="entry name" value="Immunoglobulins"/>
    <property type="match status" value="2"/>
</dbReference>
<dbReference type="AlphaFoldDB" id="W5JP94"/>
<keyword evidence="4" id="KW-0808">Transferase</keyword>
<dbReference type="InterPro" id="IPR007110">
    <property type="entry name" value="Ig-like_dom"/>
</dbReference>
<evidence type="ECO:0000256" key="3">
    <source>
        <dbReference type="ARBA" id="ARBA00022553"/>
    </source>
</evidence>
<keyword evidence="16" id="KW-0325">Glycoprotein</keyword>
<dbReference type="OMA" id="DWTALPC"/>
<keyword evidence="17" id="KW-0393">Immunoglobulin domain</keyword>
<comment type="subcellular location">
    <subcellularLocation>
        <location evidence="1">Membrane</location>
        <topology evidence="1">Single-pass membrane protein</topology>
    </subcellularLocation>
</comment>
<feature type="signal peptide" evidence="19">
    <location>
        <begin position="1"/>
        <end position="32"/>
    </location>
</feature>
<evidence type="ECO:0000256" key="10">
    <source>
        <dbReference type="ARBA" id="ARBA00022840"/>
    </source>
</evidence>
<evidence type="ECO:0000256" key="16">
    <source>
        <dbReference type="ARBA" id="ARBA00023180"/>
    </source>
</evidence>
<sequence>MNRACGYQQRPPPPSSAFAVLLLLSTCITTYATPRSASDIEIPKVQQSVAGSDARLKCGIKEQHAEHMNASDVRWYFKPCGGGEGFQQTACSDRTALDGYDWRPLNCDNKPCRVTLTIANVSDANAGLYRCTIHPYRTDNQTIYSIQLVRSFELLVIKSPLDESIPAPELMDNLPANTTAIVDTPIVLQCRVHSKVPPTIKWFRRLNKRLGEHSFNQNKSIRYLENFYELLPSAGEKLLAHDVYLSKLILYNASERDIGIYVCVGINYVGVSMADAYVNLVHANGMPVEQEASGGYVGLMVLFLIPIALAVIPLLVWAALNVLRSRQSGEGKPSLGEPTTDVSAYDPNSVVRLKRERIVYGGSMQEHIYEKIDLT</sequence>
<evidence type="ECO:0000313" key="22">
    <source>
        <dbReference type="EnsemblMetazoa" id="ADAC003532-PA"/>
    </source>
</evidence>
<dbReference type="FunCoup" id="W5JP94">
    <property type="interactions" value="3"/>
</dbReference>
<evidence type="ECO:0000313" key="23">
    <source>
        <dbReference type="Proteomes" id="UP000000673"/>
    </source>
</evidence>
<evidence type="ECO:0000256" key="8">
    <source>
        <dbReference type="ARBA" id="ARBA00022741"/>
    </source>
</evidence>
<keyword evidence="6 19" id="KW-0732">Signal</keyword>
<evidence type="ECO:0000256" key="1">
    <source>
        <dbReference type="ARBA" id="ARBA00004167"/>
    </source>
</evidence>
<evidence type="ECO:0000313" key="21">
    <source>
        <dbReference type="EMBL" id="ETN64715.1"/>
    </source>
</evidence>
<reference evidence="21" key="3">
    <citation type="journal article" date="2013" name="Nucleic Acids Res.">
        <title>The genome of Anopheles darlingi, the main neotropical malaria vector.</title>
        <authorList>
            <person name="Marinotti O."/>
            <person name="Cerqueira G.C."/>
            <person name="de Almeida L.G."/>
            <person name="Ferro M.I."/>
            <person name="Loreto E.L."/>
            <person name="Zaha A."/>
            <person name="Teixeira S.M."/>
            <person name="Wespiser A.R."/>
            <person name="Almeida E Silva A."/>
            <person name="Schlindwein A.D."/>
            <person name="Pacheco A.C."/>
            <person name="Silva A.L."/>
            <person name="Graveley B.R."/>
            <person name="Walenz B.P."/>
            <person name="Lima Bde A."/>
            <person name="Ribeiro C.A."/>
            <person name="Nunes-Silva C.G."/>
            <person name="de Carvalho C.R."/>
            <person name="Soares C.M."/>
            <person name="de Menezes C.B."/>
            <person name="Matiolli C."/>
            <person name="Caffrey D."/>
            <person name="Araujo D.A."/>
            <person name="de Oliveira D.M."/>
            <person name="Golenbock D."/>
            <person name="Grisard E.C."/>
            <person name="Fantinatti-Garboggini F."/>
            <person name="de Carvalho F.M."/>
            <person name="Barcellos F.G."/>
            <person name="Prosdocimi F."/>
            <person name="May G."/>
            <person name="Azevedo Junior G.M."/>
            <person name="Guimaraes G.M."/>
            <person name="Goldman G.H."/>
            <person name="Padilha I.Q."/>
            <person name="Batista Jda S."/>
            <person name="Ferro J.A."/>
            <person name="Ribeiro J.M."/>
            <person name="Fietto J.L."/>
            <person name="Dabbas K.M."/>
            <person name="Cerdeira L."/>
            <person name="Agnez-Lima L.F."/>
            <person name="Brocchi M."/>
            <person name="de Carvalho M.O."/>
            <person name="Teixeira Mde M."/>
            <person name="Diniz Maia Mde M."/>
            <person name="Goldman M.H."/>
            <person name="Cruz Schneider M.P."/>
            <person name="Felipe M.S."/>
            <person name="Hungria M."/>
            <person name="Nicolas M.F."/>
            <person name="Pereira M."/>
            <person name="Montes M.A."/>
            <person name="Cantao M.E."/>
            <person name="Vincentz M."/>
            <person name="Rafael M.S."/>
            <person name="Silverman N."/>
            <person name="Stoco P.H."/>
            <person name="Souza R.C."/>
            <person name="Vicentini R."/>
            <person name="Gazzinelli R.T."/>
            <person name="Neves Rde O."/>
            <person name="Silva R."/>
            <person name="Astolfi-Filho S."/>
            <person name="Maciel T.E."/>
            <person name="Urmenyi T.P."/>
            <person name="Tadei W.P."/>
            <person name="Camargo E.P."/>
            <person name="de Vasconcelos A.T."/>
        </authorList>
    </citation>
    <scope>NUCLEOTIDE SEQUENCE</scope>
</reference>
<dbReference type="HOGENOM" id="CLU_062691_0_0_1"/>
<dbReference type="PANTHER" id="PTHR19890:SF10">
    <property type="entry name" value="FIBROBLAST GROWTH FACTOR RECEPTOR-LIKE 1"/>
    <property type="match status" value="1"/>
</dbReference>
<organism evidence="21">
    <name type="scientific">Anopheles darlingi</name>
    <name type="common">Mosquito</name>
    <dbReference type="NCBI Taxonomy" id="43151"/>
    <lineage>
        <taxon>Eukaryota</taxon>
        <taxon>Metazoa</taxon>
        <taxon>Ecdysozoa</taxon>
        <taxon>Arthropoda</taxon>
        <taxon>Hexapoda</taxon>
        <taxon>Insecta</taxon>
        <taxon>Pterygota</taxon>
        <taxon>Neoptera</taxon>
        <taxon>Endopterygota</taxon>
        <taxon>Diptera</taxon>
        <taxon>Nematocera</taxon>
        <taxon>Culicoidea</taxon>
        <taxon>Culicidae</taxon>
        <taxon>Anophelinae</taxon>
        <taxon>Anopheles</taxon>
    </lineage>
</organism>
<accession>W5JP94</accession>
<feature type="domain" description="Ig-like" evidence="20">
    <location>
        <begin position="168"/>
        <end position="279"/>
    </location>
</feature>
<dbReference type="InterPro" id="IPR036179">
    <property type="entry name" value="Ig-like_dom_sf"/>
</dbReference>
<evidence type="ECO:0000256" key="19">
    <source>
        <dbReference type="SAM" id="SignalP"/>
    </source>
</evidence>
<keyword evidence="3" id="KW-0597">Phosphoprotein</keyword>
<evidence type="ECO:0000256" key="6">
    <source>
        <dbReference type="ARBA" id="ARBA00022729"/>
    </source>
</evidence>
<dbReference type="InterPro" id="IPR052615">
    <property type="entry name" value="FGFRL"/>
</dbReference>
<reference evidence="22" key="4">
    <citation type="submission" date="2015-06" db="UniProtKB">
        <authorList>
            <consortium name="EnsemblMetazoa"/>
        </authorList>
    </citation>
    <scope>IDENTIFICATION</scope>
</reference>
<evidence type="ECO:0000256" key="4">
    <source>
        <dbReference type="ARBA" id="ARBA00022679"/>
    </source>
</evidence>
<dbReference type="GO" id="GO:0004714">
    <property type="term" value="F:transmembrane receptor protein tyrosine kinase activity"/>
    <property type="evidence" value="ECO:0007669"/>
    <property type="project" value="UniProtKB-EC"/>
</dbReference>
<dbReference type="STRING" id="43151.W5JP94"/>
<dbReference type="SMART" id="SM00408">
    <property type="entry name" value="IGc2"/>
    <property type="match status" value="1"/>
</dbReference>
<dbReference type="InterPro" id="IPR003599">
    <property type="entry name" value="Ig_sub"/>
</dbReference>
<keyword evidence="15" id="KW-0675">Receptor</keyword>
<evidence type="ECO:0000256" key="11">
    <source>
        <dbReference type="ARBA" id="ARBA00022989"/>
    </source>
</evidence>
<evidence type="ECO:0000256" key="12">
    <source>
        <dbReference type="ARBA" id="ARBA00023136"/>
    </source>
</evidence>
<dbReference type="InterPro" id="IPR003598">
    <property type="entry name" value="Ig_sub2"/>
</dbReference>
<evidence type="ECO:0000259" key="20">
    <source>
        <dbReference type="PROSITE" id="PS50835"/>
    </source>
</evidence>
<dbReference type="InterPro" id="IPR013783">
    <property type="entry name" value="Ig-like_fold"/>
</dbReference>
<dbReference type="PROSITE" id="PS50835">
    <property type="entry name" value="IG_LIKE"/>
    <property type="match status" value="2"/>
</dbReference>
<gene>
    <name evidence="21" type="ORF">AND_003532</name>
</gene>
<dbReference type="InterPro" id="IPR013106">
    <property type="entry name" value="Ig_V-set"/>
</dbReference>
<keyword evidence="12 18" id="KW-0472">Membrane</keyword>
<evidence type="ECO:0000256" key="15">
    <source>
        <dbReference type="ARBA" id="ARBA00023170"/>
    </source>
</evidence>
<feature type="transmembrane region" description="Helical" evidence="18">
    <location>
        <begin position="296"/>
        <end position="320"/>
    </location>
</feature>
<dbReference type="EnsemblMetazoa" id="ADAC003532-RA">
    <property type="protein sequence ID" value="ADAC003532-PA"/>
    <property type="gene ID" value="ADAC003532"/>
</dbReference>
<evidence type="ECO:0000256" key="18">
    <source>
        <dbReference type="SAM" id="Phobius"/>
    </source>
</evidence>
<dbReference type="Proteomes" id="UP000000673">
    <property type="component" value="Unassembled WGS sequence"/>
</dbReference>
<evidence type="ECO:0000256" key="5">
    <source>
        <dbReference type="ARBA" id="ARBA00022692"/>
    </source>
</evidence>
<evidence type="ECO:0000256" key="7">
    <source>
        <dbReference type="ARBA" id="ARBA00022737"/>
    </source>
</evidence>
<evidence type="ECO:0000256" key="2">
    <source>
        <dbReference type="ARBA" id="ARBA00011902"/>
    </source>
</evidence>
<dbReference type="EC" id="2.7.10.1" evidence="2"/>
<dbReference type="SUPFAM" id="SSF48726">
    <property type="entry name" value="Immunoglobulin"/>
    <property type="match status" value="2"/>
</dbReference>
<keyword evidence="13" id="KW-0829">Tyrosine-protein kinase</keyword>
<evidence type="ECO:0000256" key="17">
    <source>
        <dbReference type="ARBA" id="ARBA00023319"/>
    </source>
</evidence>
<feature type="chain" id="PRO_5010155663" description="receptor protein-tyrosine kinase" evidence="19">
    <location>
        <begin position="33"/>
        <end position="375"/>
    </location>
</feature>
<name>W5JP94_ANODA</name>
<dbReference type="EMBL" id="ADMH02000898">
    <property type="protein sequence ID" value="ETN64715.1"/>
    <property type="molecule type" value="Genomic_DNA"/>
</dbReference>
<dbReference type="PANTHER" id="PTHR19890">
    <property type="entry name" value="FIBROBLAST GROWTH FACTOR RECEPTOR"/>
    <property type="match status" value="1"/>
</dbReference>
<dbReference type="GO" id="GO:0016020">
    <property type="term" value="C:membrane"/>
    <property type="evidence" value="ECO:0007669"/>
    <property type="project" value="UniProtKB-SubCell"/>
</dbReference>
<protein>
    <recommendedName>
        <fullName evidence="2">receptor protein-tyrosine kinase</fullName>
        <ecNumber evidence="2">2.7.10.1</ecNumber>
    </recommendedName>
</protein>
<dbReference type="Pfam" id="PF07686">
    <property type="entry name" value="V-set"/>
    <property type="match status" value="1"/>
</dbReference>
<evidence type="ECO:0000256" key="13">
    <source>
        <dbReference type="ARBA" id="ARBA00023137"/>
    </source>
</evidence>
<dbReference type="FunFam" id="2.60.40.10:FF:000020">
    <property type="entry name" value="Fibroblast growth factor receptor"/>
    <property type="match status" value="1"/>
</dbReference>
<dbReference type="VEuPathDB" id="VectorBase:ADAR2_002945"/>
<feature type="domain" description="Ig-like" evidence="20">
    <location>
        <begin position="34"/>
        <end position="144"/>
    </location>
</feature>
<reference evidence="21 23" key="1">
    <citation type="journal article" date="2010" name="BMC Genomics">
        <title>Combination of measures distinguishes pre-miRNAs from other stem-loops in the genome of the newly sequenced Anopheles darlingi.</title>
        <authorList>
            <person name="Mendes N.D."/>
            <person name="Freitas A.T."/>
            <person name="Vasconcelos A.T."/>
            <person name="Sagot M.F."/>
        </authorList>
    </citation>
    <scope>NUCLEOTIDE SEQUENCE</scope>
</reference>
<keyword evidence="8" id="KW-0547">Nucleotide-binding</keyword>